<dbReference type="VEuPathDB" id="CryptoDB:cubi_01802"/>
<comment type="caution">
    <text evidence="4">The sequence shown here is derived from an EMBL/GenBank/DDBJ whole genome shotgun (WGS) entry which is preliminary data.</text>
</comment>
<keyword evidence="1" id="KW-0479">Metal-binding</keyword>
<evidence type="ECO:0000256" key="1">
    <source>
        <dbReference type="PROSITE-ProRule" id="PRU00042"/>
    </source>
</evidence>
<keyword evidence="5" id="KW-1185">Reference proteome</keyword>
<dbReference type="PROSITE" id="PS00028">
    <property type="entry name" value="ZINC_FINGER_C2H2_1"/>
    <property type="match status" value="1"/>
</dbReference>
<keyword evidence="1" id="KW-0863">Zinc-finger</keyword>
<reference evidence="4 5" key="1">
    <citation type="submission" date="2016-10" db="EMBL/GenBank/DDBJ databases">
        <title>Reductive evolution of mitochondrial metabolism and differential evolution of invasion-related proteins in Cryptosporidium.</title>
        <authorList>
            <person name="Liu S."/>
            <person name="Roellig D.M."/>
            <person name="Guo Y."/>
            <person name="Li N."/>
            <person name="Frace M.A."/>
            <person name="Tang K."/>
            <person name="Zhang L."/>
            <person name="Feng Y."/>
            <person name="Xiao L."/>
        </authorList>
    </citation>
    <scope>NUCLEOTIDE SEQUENCE [LARGE SCALE GENOMIC DNA]</scope>
    <source>
        <strain evidence="4">39726</strain>
    </source>
</reference>
<dbReference type="OrthoDB" id="343266at2759"/>
<dbReference type="InterPro" id="IPR013087">
    <property type="entry name" value="Znf_C2H2_type"/>
</dbReference>
<keyword evidence="1" id="KW-0862">Zinc</keyword>
<evidence type="ECO:0000313" key="5">
    <source>
        <dbReference type="Proteomes" id="UP000186176"/>
    </source>
</evidence>
<evidence type="ECO:0000256" key="2">
    <source>
        <dbReference type="SAM" id="MobiDB-lite"/>
    </source>
</evidence>
<dbReference type="AlphaFoldDB" id="A0A1J4MBG2"/>
<feature type="domain" description="C2H2-type" evidence="3">
    <location>
        <begin position="199"/>
        <end position="227"/>
    </location>
</feature>
<sequence>MPYCNSNNNSFFSHEQVEAIIQENKQLIYGINSFKKNDGQEDFLRALLSRLQKNLFLLAHLSNQPKAPNHLTVNDLLRPIFSCDYSTENKRATLQQTISNRTPIVALNSPTLSSNTTQPLYFETSNVDFRINDQKITEQQNLQSCENPNNISNPQFSKLCYESIGPISSEFDHQDSIGIPIGNSSSNSNYIQNQNNEHFICRYCQRKCRNQSGLTQHTMKVHPDAPEVQHLLKQAQSRSNPNPLSIINVSSSTY</sequence>
<dbReference type="PROSITE" id="PS50157">
    <property type="entry name" value="ZINC_FINGER_C2H2_2"/>
    <property type="match status" value="1"/>
</dbReference>
<evidence type="ECO:0000313" key="4">
    <source>
        <dbReference type="EMBL" id="OII71327.1"/>
    </source>
</evidence>
<dbReference type="GeneID" id="39978593"/>
<dbReference type="Proteomes" id="UP000186176">
    <property type="component" value="Unassembled WGS sequence"/>
</dbReference>
<dbReference type="RefSeq" id="XP_028873198.1">
    <property type="nucleotide sequence ID" value="XM_029018814.1"/>
</dbReference>
<feature type="region of interest" description="Disordered" evidence="2">
    <location>
        <begin position="234"/>
        <end position="254"/>
    </location>
</feature>
<gene>
    <name evidence="4" type="ORF">cubi_01802</name>
</gene>
<protein>
    <recommendedName>
        <fullName evidence="3">C2H2-type domain-containing protein</fullName>
    </recommendedName>
</protein>
<organism evidence="4 5">
    <name type="scientific">Cryptosporidium ubiquitum</name>
    <dbReference type="NCBI Taxonomy" id="857276"/>
    <lineage>
        <taxon>Eukaryota</taxon>
        <taxon>Sar</taxon>
        <taxon>Alveolata</taxon>
        <taxon>Apicomplexa</taxon>
        <taxon>Conoidasida</taxon>
        <taxon>Coccidia</taxon>
        <taxon>Eucoccidiorida</taxon>
        <taxon>Eimeriorina</taxon>
        <taxon>Cryptosporidiidae</taxon>
        <taxon>Cryptosporidium</taxon>
    </lineage>
</organism>
<dbReference type="EMBL" id="LRBP01000030">
    <property type="protein sequence ID" value="OII71327.1"/>
    <property type="molecule type" value="Genomic_DNA"/>
</dbReference>
<name>A0A1J4MBG2_9CRYT</name>
<evidence type="ECO:0000259" key="3">
    <source>
        <dbReference type="PROSITE" id="PS50157"/>
    </source>
</evidence>
<dbReference type="GO" id="GO:0008270">
    <property type="term" value="F:zinc ion binding"/>
    <property type="evidence" value="ECO:0007669"/>
    <property type="project" value="UniProtKB-KW"/>
</dbReference>
<proteinExistence type="predicted"/>
<accession>A0A1J4MBG2</accession>